<evidence type="ECO:0000256" key="9">
    <source>
        <dbReference type="ARBA" id="ARBA00038867"/>
    </source>
</evidence>
<proteinExistence type="inferred from homology"/>
<feature type="transmembrane region" description="Helical" evidence="12">
    <location>
        <begin position="269"/>
        <end position="289"/>
    </location>
</feature>
<dbReference type="InterPro" id="IPR049941">
    <property type="entry name" value="LPLAT_7/PORCN-like"/>
</dbReference>
<keyword evidence="5 12" id="KW-1133">Transmembrane helix</keyword>
<feature type="transmembrane region" description="Helical" evidence="12">
    <location>
        <begin position="408"/>
        <end position="429"/>
    </location>
</feature>
<evidence type="ECO:0000256" key="11">
    <source>
        <dbReference type="ARBA" id="ARBA00047978"/>
    </source>
</evidence>
<comment type="subcellular location">
    <subcellularLocation>
        <location evidence="1">Membrane</location>
        <topology evidence="1">Multi-pass membrane protein</topology>
    </subcellularLocation>
</comment>
<dbReference type="GO" id="GO:1990698">
    <property type="term" value="F:palmitoleoyltransferase activity"/>
    <property type="evidence" value="ECO:0007669"/>
    <property type="project" value="UniProtKB-EC"/>
</dbReference>
<keyword evidence="3" id="KW-0879">Wnt signaling pathway</keyword>
<comment type="similarity">
    <text evidence="8">Belongs to the membrane-bound acyltransferase family. Porcupine subfamily.</text>
</comment>
<name>A0A9P0CKV5_9CUCU</name>
<feature type="transmembrane region" description="Helical" evidence="12">
    <location>
        <begin position="361"/>
        <end position="378"/>
    </location>
</feature>
<evidence type="ECO:0000256" key="2">
    <source>
        <dbReference type="ARBA" id="ARBA00022679"/>
    </source>
</evidence>
<sequence>MTPYTLAENEDSLDFFYENEIIEETSQIIWENCVIPSTLSIIHIIYKIVLVNFMFAILVSSVRLGQNLFHALSGSCGIYLISHLESTEGKLLVVIFFSLSYLILFTSYIQKKYYPIQKENIDKIRYLSSSNIIKYALIIILVLCEYFLMKTETWMEIRGLVMIFSMKLISLADDIDKDAIDFPNYFQYFGYIFSGANVMFGPWISFQDYILMYNQPTKKNLKWILSIARALLLSIFFLTVSNCWTSYIIKDDMNIFLVSYKEALSFRTSHYFVSFLSEASMLAAGLKNIKIWNEPNKWQYKIVDPLKIELPTALATVVTHWNKPMHDFLKKYVYKCWLPLGKFYGILATFIMSSFLHGFELKVSVVLISIGIFSYLQFAARDYFARAFNCCIRVYPCRDGCTHKYKRCTIIPGCFRLFFSVTNIIHLIYLGMLMDPSTDDIGIIKKWKNLYFISFWLMFVNVLIVM</sequence>
<keyword evidence="4 12" id="KW-0812">Transmembrane</keyword>
<evidence type="ECO:0000256" key="3">
    <source>
        <dbReference type="ARBA" id="ARBA00022687"/>
    </source>
</evidence>
<dbReference type="GO" id="GO:0017147">
    <property type="term" value="F:Wnt-protein binding"/>
    <property type="evidence" value="ECO:0007669"/>
    <property type="project" value="TreeGrafter"/>
</dbReference>
<feature type="transmembrane region" description="Helical" evidence="12">
    <location>
        <begin position="188"/>
        <end position="206"/>
    </location>
</feature>
<keyword evidence="14" id="KW-1185">Reference proteome</keyword>
<evidence type="ECO:0000256" key="1">
    <source>
        <dbReference type="ARBA" id="ARBA00004141"/>
    </source>
</evidence>
<organism evidence="13 14">
    <name type="scientific">Psylliodes chrysocephalus</name>
    <dbReference type="NCBI Taxonomy" id="3402493"/>
    <lineage>
        <taxon>Eukaryota</taxon>
        <taxon>Metazoa</taxon>
        <taxon>Ecdysozoa</taxon>
        <taxon>Arthropoda</taxon>
        <taxon>Hexapoda</taxon>
        <taxon>Insecta</taxon>
        <taxon>Pterygota</taxon>
        <taxon>Neoptera</taxon>
        <taxon>Endopterygota</taxon>
        <taxon>Coleoptera</taxon>
        <taxon>Polyphaga</taxon>
        <taxon>Cucujiformia</taxon>
        <taxon>Chrysomeloidea</taxon>
        <taxon>Chrysomelidae</taxon>
        <taxon>Galerucinae</taxon>
        <taxon>Alticini</taxon>
        <taxon>Psylliodes</taxon>
    </lineage>
</organism>
<feature type="transmembrane region" description="Helical" evidence="12">
    <location>
        <begin position="91"/>
        <end position="110"/>
    </location>
</feature>
<dbReference type="Pfam" id="PF03062">
    <property type="entry name" value="MBOAT"/>
    <property type="match status" value="1"/>
</dbReference>
<dbReference type="PANTHER" id="PTHR13906">
    <property type="entry name" value="PORCUPINE"/>
    <property type="match status" value="1"/>
</dbReference>
<dbReference type="EC" id="2.3.1.250" evidence="9"/>
<reference evidence="13" key="1">
    <citation type="submission" date="2022-01" db="EMBL/GenBank/DDBJ databases">
        <authorList>
            <person name="King R."/>
        </authorList>
    </citation>
    <scope>NUCLEOTIDE SEQUENCE</scope>
</reference>
<feature type="transmembrane region" description="Helical" evidence="12">
    <location>
        <begin position="131"/>
        <end position="149"/>
    </location>
</feature>
<evidence type="ECO:0000313" key="13">
    <source>
        <dbReference type="EMBL" id="CAH1103396.1"/>
    </source>
</evidence>
<evidence type="ECO:0000256" key="4">
    <source>
        <dbReference type="ARBA" id="ARBA00022692"/>
    </source>
</evidence>
<gene>
    <name evidence="13" type="ORF">PSYICH_LOCUS4638</name>
</gene>
<keyword evidence="2" id="KW-0808">Transferase</keyword>
<feature type="transmembrane region" description="Helical" evidence="12">
    <location>
        <begin position="332"/>
        <end position="355"/>
    </location>
</feature>
<evidence type="ECO:0000256" key="10">
    <source>
        <dbReference type="ARBA" id="ARBA00040371"/>
    </source>
</evidence>
<feature type="transmembrane region" description="Helical" evidence="12">
    <location>
        <begin position="44"/>
        <end position="64"/>
    </location>
</feature>
<feature type="transmembrane region" description="Helical" evidence="12">
    <location>
        <begin position="449"/>
        <end position="465"/>
    </location>
</feature>
<keyword evidence="6 12" id="KW-0472">Membrane</keyword>
<dbReference type="PANTHER" id="PTHR13906:SF12">
    <property type="entry name" value="PROTEIN-SERINE O-PALMITOLEOYLTRANSFERASE PORCUPINE"/>
    <property type="match status" value="1"/>
</dbReference>
<evidence type="ECO:0000313" key="14">
    <source>
        <dbReference type="Proteomes" id="UP001153636"/>
    </source>
</evidence>
<dbReference type="OrthoDB" id="5968863at2759"/>
<dbReference type="GO" id="GO:0016055">
    <property type="term" value="P:Wnt signaling pathway"/>
    <property type="evidence" value="ECO:0007669"/>
    <property type="project" value="UniProtKB-KW"/>
</dbReference>
<keyword evidence="7" id="KW-0012">Acyltransferase</keyword>
<dbReference type="EMBL" id="OV651826">
    <property type="protein sequence ID" value="CAH1103396.1"/>
    <property type="molecule type" value="Genomic_DNA"/>
</dbReference>
<protein>
    <recommendedName>
        <fullName evidence="10">Protein-serine O-palmitoleoyltransferase porcupine</fullName>
        <ecNumber evidence="9">2.3.1.250</ecNumber>
    </recommendedName>
</protein>
<evidence type="ECO:0000256" key="8">
    <source>
        <dbReference type="ARBA" id="ARBA00038269"/>
    </source>
</evidence>
<dbReference type="AlphaFoldDB" id="A0A9P0CKV5"/>
<evidence type="ECO:0000256" key="12">
    <source>
        <dbReference type="SAM" id="Phobius"/>
    </source>
</evidence>
<dbReference type="GO" id="GO:0030258">
    <property type="term" value="P:lipid modification"/>
    <property type="evidence" value="ECO:0007669"/>
    <property type="project" value="TreeGrafter"/>
</dbReference>
<dbReference type="GO" id="GO:0061355">
    <property type="term" value="P:Wnt protein secretion"/>
    <property type="evidence" value="ECO:0007669"/>
    <property type="project" value="TreeGrafter"/>
</dbReference>
<dbReference type="Proteomes" id="UP001153636">
    <property type="component" value="Chromosome 14"/>
</dbReference>
<feature type="transmembrane region" description="Helical" evidence="12">
    <location>
        <begin position="227"/>
        <end position="249"/>
    </location>
</feature>
<dbReference type="InterPro" id="IPR004299">
    <property type="entry name" value="MBOAT_fam"/>
</dbReference>
<evidence type="ECO:0000256" key="7">
    <source>
        <dbReference type="ARBA" id="ARBA00023315"/>
    </source>
</evidence>
<dbReference type="GO" id="GO:0005783">
    <property type="term" value="C:endoplasmic reticulum"/>
    <property type="evidence" value="ECO:0007669"/>
    <property type="project" value="TreeGrafter"/>
</dbReference>
<evidence type="ECO:0000256" key="6">
    <source>
        <dbReference type="ARBA" id="ARBA00023136"/>
    </source>
</evidence>
<dbReference type="GO" id="GO:0016020">
    <property type="term" value="C:membrane"/>
    <property type="evidence" value="ECO:0007669"/>
    <property type="project" value="UniProtKB-SubCell"/>
</dbReference>
<evidence type="ECO:0000256" key="5">
    <source>
        <dbReference type="ARBA" id="ARBA00022989"/>
    </source>
</evidence>
<comment type="catalytic activity">
    <reaction evidence="11">
        <text>[Wnt protein]-L-serine + (9Z)-hexadecenoyl-CoA = [Wnt protein]-O-(9Z)-hexadecenoyl-L-serine + CoA</text>
        <dbReference type="Rhea" id="RHEA:45336"/>
        <dbReference type="Rhea" id="RHEA-COMP:11170"/>
        <dbReference type="Rhea" id="RHEA-COMP:11171"/>
        <dbReference type="ChEBI" id="CHEBI:29999"/>
        <dbReference type="ChEBI" id="CHEBI:57287"/>
        <dbReference type="ChEBI" id="CHEBI:61540"/>
        <dbReference type="ChEBI" id="CHEBI:85189"/>
        <dbReference type="EC" id="2.3.1.250"/>
    </reaction>
</comment>
<accession>A0A9P0CKV5</accession>